<evidence type="ECO:0000259" key="1">
    <source>
        <dbReference type="Pfam" id="PF01167"/>
    </source>
</evidence>
<dbReference type="VEuPathDB" id="TrichDB:TRFO_39944"/>
<proteinExistence type="predicted"/>
<dbReference type="EMBL" id="MLAK01001368">
    <property type="protein sequence ID" value="OHS93905.1"/>
    <property type="molecule type" value="Genomic_DNA"/>
</dbReference>
<dbReference type="OrthoDB" id="10564078at2759"/>
<dbReference type="GeneID" id="94847621"/>
<keyword evidence="3" id="KW-1185">Reference proteome</keyword>
<feature type="domain" description="Tubby C-terminal" evidence="1">
    <location>
        <begin position="177"/>
        <end position="293"/>
    </location>
</feature>
<comment type="caution">
    <text evidence="2">The sequence shown here is derived from an EMBL/GenBank/DDBJ whole genome shotgun (WGS) entry which is preliminary data.</text>
</comment>
<dbReference type="AlphaFoldDB" id="A0A1J4J5E1"/>
<gene>
    <name evidence="2" type="ORF">TRFO_39944</name>
</gene>
<protein>
    <recommendedName>
        <fullName evidence="1">Tubby C-terminal domain-containing protein</fullName>
    </recommendedName>
</protein>
<reference evidence="2" key="1">
    <citation type="submission" date="2016-10" db="EMBL/GenBank/DDBJ databases">
        <authorList>
            <person name="Benchimol M."/>
            <person name="Almeida L.G."/>
            <person name="Vasconcelos A.T."/>
            <person name="Perreira-Neves A."/>
            <person name="Rosa I.A."/>
            <person name="Tasca T."/>
            <person name="Bogo M.R."/>
            <person name="de Souza W."/>
        </authorList>
    </citation>
    <scope>NUCLEOTIDE SEQUENCE [LARGE SCALE GENOMIC DNA]</scope>
    <source>
        <strain evidence="2">K</strain>
    </source>
</reference>
<dbReference type="InterPro" id="IPR025659">
    <property type="entry name" value="Tubby-like_C"/>
</dbReference>
<evidence type="ECO:0000313" key="2">
    <source>
        <dbReference type="EMBL" id="OHS93905.1"/>
    </source>
</evidence>
<dbReference type="Gene3D" id="3.20.90.10">
    <property type="entry name" value="Tubby Protein, Chain A"/>
    <property type="match status" value="1"/>
</dbReference>
<sequence length="297" mass="33644">MKHKIVFSDSSSESSNSIVVLTLEKPQLEENIPDDSSDEYINGDNPFVLQDSSPFEISSSESFSEPNENNKIVQSSQIESSVEQFYYQNSKSFPLSNSKSSYKTYNFTYCKKETIKGSRFHFQLTHEGIPLFHTKTKSRHPKKPSVISSGVDCHFSQNNFEGIVKCDQKRHIFSLHQHTIQGPELLTMKITPVKGPVPKNTRIVIHNFQNHKNELAKDLILVNLKPTFDSNGHWNLSFGGKIAIPSVKNCILVKEGSEEAFMSIRRISHSQCEVDASNTFSPLWIFAIVMSSFFSTI</sequence>
<name>A0A1J4J5E1_9EUKA</name>
<evidence type="ECO:0000313" key="3">
    <source>
        <dbReference type="Proteomes" id="UP000179807"/>
    </source>
</evidence>
<dbReference type="SUPFAM" id="SSF54518">
    <property type="entry name" value="Tubby C-terminal domain-like"/>
    <property type="match status" value="1"/>
</dbReference>
<organism evidence="2 3">
    <name type="scientific">Tritrichomonas foetus</name>
    <dbReference type="NCBI Taxonomy" id="1144522"/>
    <lineage>
        <taxon>Eukaryota</taxon>
        <taxon>Metamonada</taxon>
        <taxon>Parabasalia</taxon>
        <taxon>Tritrichomonadida</taxon>
        <taxon>Tritrichomonadidae</taxon>
        <taxon>Tritrichomonas</taxon>
    </lineage>
</organism>
<dbReference type="Pfam" id="PF01167">
    <property type="entry name" value="Tub"/>
    <property type="match status" value="1"/>
</dbReference>
<dbReference type="InterPro" id="IPR000007">
    <property type="entry name" value="Tubby_C"/>
</dbReference>
<accession>A0A1J4J5E1</accession>
<dbReference type="RefSeq" id="XP_068347042.1">
    <property type="nucleotide sequence ID" value="XM_068512917.1"/>
</dbReference>
<dbReference type="Proteomes" id="UP000179807">
    <property type="component" value="Unassembled WGS sequence"/>
</dbReference>